<accession>A0A816PHF2</accession>
<reference evidence="1" key="1">
    <citation type="submission" date="2021-01" db="EMBL/GenBank/DDBJ databases">
        <authorList>
            <consortium name="Genoscope - CEA"/>
            <person name="William W."/>
        </authorList>
    </citation>
    <scope>NUCLEOTIDE SEQUENCE</scope>
</reference>
<organism evidence="1">
    <name type="scientific">Brassica napus</name>
    <name type="common">Rape</name>
    <dbReference type="NCBI Taxonomy" id="3708"/>
    <lineage>
        <taxon>Eukaryota</taxon>
        <taxon>Viridiplantae</taxon>
        <taxon>Streptophyta</taxon>
        <taxon>Embryophyta</taxon>
        <taxon>Tracheophyta</taxon>
        <taxon>Spermatophyta</taxon>
        <taxon>Magnoliopsida</taxon>
        <taxon>eudicotyledons</taxon>
        <taxon>Gunneridae</taxon>
        <taxon>Pentapetalae</taxon>
        <taxon>rosids</taxon>
        <taxon>malvids</taxon>
        <taxon>Brassicales</taxon>
        <taxon>Brassicaceae</taxon>
        <taxon>Brassiceae</taxon>
        <taxon>Brassica</taxon>
    </lineage>
</organism>
<dbReference type="AlphaFoldDB" id="A0A816PHF2"/>
<dbReference type="Proteomes" id="UP001295469">
    <property type="component" value="Chromosome A09"/>
</dbReference>
<dbReference type="EMBL" id="HG994363">
    <property type="protein sequence ID" value="CAF2048076.1"/>
    <property type="molecule type" value="Genomic_DNA"/>
</dbReference>
<evidence type="ECO:0000313" key="1">
    <source>
        <dbReference type="EMBL" id="CAF2048076.1"/>
    </source>
</evidence>
<name>A0A816PHF2_BRANA</name>
<sequence length="81" mass="9349">MQAVKDPIKPRLQKLHKIHSGAMAKFEASFPIRFALLGCCIPSWLSQMIDRKRNYVCSQLQHSCGIVCNFKTCIQRQFHNT</sequence>
<gene>
    <name evidence="1" type="ORF">DARMORV10_A09P49720.1</name>
</gene>
<proteinExistence type="predicted"/>
<protein>
    <submittedName>
        <fullName evidence="1">(rape) hypothetical protein</fullName>
    </submittedName>
</protein>